<sequence>MAMFYQLSRHHSSATTSDEKWHKWSSDSSHFVSIPIQVSLQTHLFKRWMNVQSVIAQSHHVVLVWKFSEKQITLLWASKKRGALRPNPPLPACQDFEPSTAEELPCRRVMHVKSVEAQISSRWCGVKERTLWYHTIMTFCTPISQFKLTREEIASDYLKAFGDGPGGAVVQWSRYGIIAGMSRVRAQYHPPCRAAMHVKPVKS</sequence>
<comment type="caution">
    <text evidence="1">The sequence shown here is derived from an EMBL/GenBank/DDBJ whole genome shotgun (WGS) entry which is preliminary data.</text>
</comment>
<dbReference type="EMBL" id="BMAU01021186">
    <property type="protein sequence ID" value="GFX95450.1"/>
    <property type="molecule type" value="Genomic_DNA"/>
</dbReference>
<evidence type="ECO:0000313" key="2">
    <source>
        <dbReference type="Proteomes" id="UP000887159"/>
    </source>
</evidence>
<proteinExistence type="predicted"/>
<dbReference type="Proteomes" id="UP000887159">
    <property type="component" value="Unassembled WGS sequence"/>
</dbReference>
<dbReference type="AlphaFoldDB" id="A0A8X6RIY2"/>
<gene>
    <name evidence="1" type="ORF">TNCV_3685021</name>
</gene>
<organism evidence="1 2">
    <name type="scientific">Trichonephila clavipes</name>
    <name type="common">Golden silk orbweaver</name>
    <name type="synonym">Nephila clavipes</name>
    <dbReference type="NCBI Taxonomy" id="2585209"/>
    <lineage>
        <taxon>Eukaryota</taxon>
        <taxon>Metazoa</taxon>
        <taxon>Ecdysozoa</taxon>
        <taxon>Arthropoda</taxon>
        <taxon>Chelicerata</taxon>
        <taxon>Arachnida</taxon>
        <taxon>Araneae</taxon>
        <taxon>Araneomorphae</taxon>
        <taxon>Entelegynae</taxon>
        <taxon>Araneoidea</taxon>
        <taxon>Nephilidae</taxon>
        <taxon>Trichonephila</taxon>
    </lineage>
</organism>
<evidence type="ECO:0000313" key="1">
    <source>
        <dbReference type="EMBL" id="GFX95450.1"/>
    </source>
</evidence>
<name>A0A8X6RIY2_TRICX</name>
<accession>A0A8X6RIY2</accession>
<protein>
    <submittedName>
        <fullName evidence="1">Uncharacterized protein</fullName>
    </submittedName>
</protein>
<reference evidence="1" key="1">
    <citation type="submission" date="2020-08" db="EMBL/GenBank/DDBJ databases">
        <title>Multicomponent nature underlies the extraordinary mechanical properties of spider dragline silk.</title>
        <authorList>
            <person name="Kono N."/>
            <person name="Nakamura H."/>
            <person name="Mori M."/>
            <person name="Yoshida Y."/>
            <person name="Ohtoshi R."/>
            <person name="Malay A.D."/>
            <person name="Moran D.A.P."/>
            <person name="Tomita M."/>
            <person name="Numata K."/>
            <person name="Arakawa K."/>
        </authorList>
    </citation>
    <scope>NUCLEOTIDE SEQUENCE</scope>
</reference>
<keyword evidence="2" id="KW-1185">Reference proteome</keyword>